<keyword evidence="1" id="KW-0732">Signal</keyword>
<name>A0A1G5LP11_9HYPH</name>
<keyword evidence="3" id="KW-1185">Reference proteome</keyword>
<reference evidence="2 3" key="1">
    <citation type="submission" date="2016-10" db="EMBL/GenBank/DDBJ databases">
        <authorList>
            <person name="de Groot N.N."/>
        </authorList>
    </citation>
    <scope>NUCLEOTIDE SEQUENCE [LARGE SCALE GENOMIC DNA]</scope>
    <source>
        <strain evidence="2 3">CGMCC 1.7666</strain>
    </source>
</reference>
<organism evidence="2 3">
    <name type="scientific">Microvirga guangxiensis</name>
    <dbReference type="NCBI Taxonomy" id="549386"/>
    <lineage>
        <taxon>Bacteria</taxon>
        <taxon>Pseudomonadati</taxon>
        <taxon>Pseudomonadota</taxon>
        <taxon>Alphaproteobacteria</taxon>
        <taxon>Hyphomicrobiales</taxon>
        <taxon>Methylobacteriaceae</taxon>
        <taxon>Microvirga</taxon>
    </lineage>
</organism>
<gene>
    <name evidence="2" type="ORF">SAMN02927923_04563</name>
</gene>
<accession>A0A1G5LP11</accession>
<protein>
    <recommendedName>
        <fullName evidence="4">Peptidase inhibitor family I36</fullName>
    </recommendedName>
</protein>
<evidence type="ECO:0000256" key="1">
    <source>
        <dbReference type="SAM" id="SignalP"/>
    </source>
</evidence>
<feature type="chain" id="PRO_5011734975" description="Peptidase inhibitor family I36" evidence="1">
    <location>
        <begin position="22"/>
        <end position="94"/>
    </location>
</feature>
<evidence type="ECO:0000313" key="2">
    <source>
        <dbReference type="EMBL" id="SCZ14566.1"/>
    </source>
</evidence>
<evidence type="ECO:0000313" key="3">
    <source>
        <dbReference type="Proteomes" id="UP000199569"/>
    </source>
</evidence>
<dbReference type="STRING" id="549386.SAMN02927923_04563"/>
<dbReference type="Proteomes" id="UP000199569">
    <property type="component" value="Unassembled WGS sequence"/>
</dbReference>
<sequence>MVRPLGRLIGLLLLGSSTALAHDWYPASCCSDKDCRALAEESGETVAETRDGWQLWDGRGIARGIARLSPDQHFHLCESPARKIICFFAPPGGS</sequence>
<evidence type="ECO:0008006" key="4">
    <source>
        <dbReference type="Google" id="ProtNLM"/>
    </source>
</evidence>
<proteinExistence type="predicted"/>
<feature type="signal peptide" evidence="1">
    <location>
        <begin position="1"/>
        <end position="21"/>
    </location>
</feature>
<dbReference type="AlphaFoldDB" id="A0A1G5LP11"/>
<dbReference type="EMBL" id="FMVJ01000028">
    <property type="protein sequence ID" value="SCZ14566.1"/>
    <property type="molecule type" value="Genomic_DNA"/>
</dbReference>